<dbReference type="Pfam" id="PF06041">
    <property type="entry name" value="DUF924"/>
    <property type="match status" value="1"/>
</dbReference>
<protein>
    <submittedName>
        <fullName evidence="1">DUF924 family protein</fullName>
    </submittedName>
</protein>
<accession>A0ABY9QKD7</accession>
<dbReference type="SUPFAM" id="SSF48452">
    <property type="entry name" value="TPR-like"/>
    <property type="match status" value="1"/>
</dbReference>
<sequence length="180" mass="20644">MNSPGTELIDFWRRAGDQGLWFAKQASFDRAFRRRFLNLHLAVVDRHYDDWIETPLGALGLLLLTDQFPRNAFRGSARMYATDPLARHFALQALEAGHMPHVDAPLRVFFCLPFAHSEDLADQALSIQLNKQLGQPWLAHAEGHRDIIRRFGRFPHRNAILGRISTQEEERFLQRGGFGG</sequence>
<organism evidence="1 2">
    <name type="scientific">Pseudomonas entomophila</name>
    <dbReference type="NCBI Taxonomy" id="312306"/>
    <lineage>
        <taxon>Bacteria</taxon>
        <taxon>Pseudomonadati</taxon>
        <taxon>Pseudomonadota</taxon>
        <taxon>Gammaproteobacteria</taxon>
        <taxon>Pseudomonadales</taxon>
        <taxon>Pseudomonadaceae</taxon>
        <taxon>Pseudomonas</taxon>
    </lineage>
</organism>
<dbReference type="InterPro" id="IPR010323">
    <property type="entry name" value="DUF924"/>
</dbReference>
<dbReference type="InterPro" id="IPR011990">
    <property type="entry name" value="TPR-like_helical_dom_sf"/>
</dbReference>
<dbReference type="Gene3D" id="1.25.40.10">
    <property type="entry name" value="Tetratricopeptide repeat domain"/>
    <property type="match status" value="1"/>
</dbReference>
<proteinExistence type="predicted"/>
<dbReference type="Gene3D" id="1.20.58.320">
    <property type="entry name" value="TPR-like"/>
    <property type="match status" value="1"/>
</dbReference>
<dbReference type="Proteomes" id="UP001183127">
    <property type="component" value="Chromosome"/>
</dbReference>
<gene>
    <name evidence="1" type="ORF">RAH46_16065</name>
</gene>
<evidence type="ECO:0000313" key="1">
    <source>
        <dbReference type="EMBL" id="WMW03849.1"/>
    </source>
</evidence>
<keyword evidence="2" id="KW-1185">Reference proteome</keyword>
<reference evidence="1 2" key="1">
    <citation type="submission" date="2023-08" db="EMBL/GenBank/DDBJ databases">
        <title>Complete Genome Sequence of Pseudomonas entomophila TVIN A01.</title>
        <authorList>
            <person name="Shelke T."/>
            <person name="Mahar N.S."/>
            <person name="Gupta I."/>
            <person name="Gupta V."/>
        </authorList>
    </citation>
    <scope>NUCLEOTIDE SEQUENCE [LARGE SCALE GENOMIC DNA]</scope>
    <source>
        <strain evidence="1 2">TVIN-A01</strain>
    </source>
</reference>
<dbReference type="RefSeq" id="WP_011533786.1">
    <property type="nucleotide sequence ID" value="NZ_CP132921.1"/>
</dbReference>
<evidence type="ECO:0000313" key="2">
    <source>
        <dbReference type="Proteomes" id="UP001183127"/>
    </source>
</evidence>
<dbReference type="GeneID" id="32805748"/>
<name>A0ABY9QKD7_9PSED</name>
<dbReference type="EMBL" id="CP132921">
    <property type="protein sequence ID" value="WMW03849.1"/>
    <property type="molecule type" value="Genomic_DNA"/>
</dbReference>